<dbReference type="InterPro" id="IPR005337">
    <property type="entry name" value="RapZ-like"/>
</dbReference>
<accession>A0A1F6UVI0</accession>
<dbReference type="GO" id="GO:0005524">
    <property type="term" value="F:ATP binding"/>
    <property type="evidence" value="ECO:0007669"/>
    <property type="project" value="UniProtKB-UniRule"/>
</dbReference>
<dbReference type="Pfam" id="PF22740">
    <property type="entry name" value="PapZ_C"/>
    <property type="match status" value="1"/>
</dbReference>
<sequence length="281" mass="32281">MNFTIVSGLSGSGKTIALQALEDSGHYCIDNLPAVLLPEFAERLLRSGEQNVAIGLDARNRAFLVEVPAALERIEAIGIRYRIIFLHSDESELVKRYKETRRRHPMAGAETSLLEAIRRERELLEPLARAASFRIDTTRTTPHDLRNQVRDFVRGEETPGMTLLFQSFGYKNGTPLDADFVFDVRCLPNPYWEPSLRHHSGLEKPVVEYMEKHAEVHEMFDAVNRFLQTWLPRFEREDRTYVTVALGCTGGMHRSVYLINRLAMHFAGLGYKTQIRHRELK</sequence>
<evidence type="ECO:0000259" key="5">
    <source>
        <dbReference type="Pfam" id="PF03668"/>
    </source>
</evidence>
<comment type="caution">
    <text evidence="7">The sequence shown here is derived from an EMBL/GenBank/DDBJ whole genome shotgun (WGS) entry which is preliminary data.</text>
</comment>
<gene>
    <name evidence="7" type="ORF">A2W18_02370</name>
</gene>
<organism evidence="7 8">
    <name type="scientific">Candidatus Muproteobacteria bacterium RBG_16_60_9</name>
    <dbReference type="NCBI Taxonomy" id="1817755"/>
    <lineage>
        <taxon>Bacteria</taxon>
        <taxon>Pseudomonadati</taxon>
        <taxon>Pseudomonadota</taxon>
        <taxon>Candidatus Muproteobacteria</taxon>
    </lineage>
</organism>
<dbReference type="InterPro" id="IPR053930">
    <property type="entry name" value="RapZ-like_N"/>
</dbReference>
<proteinExistence type="inferred from homology"/>
<dbReference type="EMBL" id="MFSP01000200">
    <property type="protein sequence ID" value="OGI61363.1"/>
    <property type="molecule type" value="Genomic_DNA"/>
</dbReference>
<dbReference type="PANTHER" id="PTHR30448:SF0">
    <property type="entry name" value="RNASE ADAPTER PROTEIN RAPZ"/>
    <property type="match status" value="1"/>
</dbReference>
<feature type="domain" description="RapZ C-terminal" evidence="6">
    <location>
        <begin position="161"/>
        <end position="281"/>
    </location>
</feature>
<keyword evidence="2 4" id="KW-0067">ATP-binding</keyword>
<feature type="binding site" evidence="4">
    <location>
        <begin position="8"/>
        <end position="15"/>
    </location>
    <ligand>
        <name>ATP</name>
        <dbReference type="ChEBI" id="CHEBI:30616"/>
    </ligand>
</feature>
<name>A0A1F6UVI0_9PROT</name>
<feature type="binding site" evidence="4">
    <location>
        <begin position="57"/>
        <end position="60"/>
    </location>
    <ligand>
        <name>GTP</name>
        <dbReference type="ChEBI" id="CHEBI:37565"/>
    </ligand>
</feature>
<dbReference type="Proteomes" id="UP000179076">
    <property type="component" value="Unassembled WGS sequence"/>
</dbReference>
<feature type="domain" description="RapZ-like N-terminal" evidence="5">
    <location>
        <begin position="1"/>
        <end position="156"/>
    </location>
</feature>
<dbReference type="NCBIfam" id="NF003828">
    <property type="entry name" value="PRK05416.1"/>
    <property type="match status" value="1"/>
</dbReference>
<dbReference type="SUPFAM" id="SSF52540">
    <property type="entry name" value="P-loop containing nucleoside triphosphate hydrolases"/>
    <property type="match status" value="1"/>
</dbReference>
<evidence type="ECO:0000256" key="3">
    <source>
        <dbReference type="ARBA" id="ARBA00023134"/>
    </source>
</evidence>
<reference evidence="7 8" key="1">
    <citation type="journal article" date="2016" name="Nat. Commun.">
        <title>Thousands of microbial genomes shed light on interconnected biogeochemical processes in an aquifer system.</title>
        <authorList>
            <person name="Anantharaman K."/>
            <person name="Brown C.T."/>
            <person name="Hug L.A."/>
            <person name="Sharon I."/>
            <person name="Castelle C.J."/>
            <person name="Probst A.J."/>
            <person name="Thomas B.C."/>
            <person name="Singh A."/>
            <person name="Wilkins M.J."/>
            <person name="Karaoz U."/>
            <person name="Brodie E.L."/>
            <person name="Williams K.H."/>
            <person name="Hubbard S.S."/>
            <person name="Banfield J.F."/>
        </authorList>
    </citation>
    <scope>NUCLEOTIDE SEQUENCE [LARGE SCALE GENOMIC DNA]</scope>
</reference>
<evidence type="ECO:0000256" key="1">
    <source>
        <dbReference type="ARBA" id="ARBA00022741"/>
    </source>
</evidence>
<dbReference type="InterPro" id="IPR053931">
    <property type="entry name" value="RapZ_C"/>
</dbReference>
<dbReference type="PANTHER" id="PTHR30448">
    <property type="entry name" value="RNASE ADAPTER PROTEIN RAPZ"/>
    <property type="match status" value="1"/>
</dbReference>
<evidence type="ECO:0000256" key="4">
    <source>
        <dbReference type="HAMAP-Rule" id="MF_00636"/>
    </source>
</evidence>
<dbReference type="AlphaFoldDB" id="A0A1F6UVI0"/>
<dbReference type="Gene3D" id="3.40.50.300">
    <property type="entry name" value="P-loop containing nucleotide triphosphate hydrolases"/>
    <property type="match status" value="1"/>
</dbReference>
<evidence type="ECO:0000256" key="2">
    <source>
        <dbReference type="ARBA" id="ARBA00022840"/>
    </source>
</evidence>
<keyword evidence="3 4" id="KW-0342">GTP-binding</keyword>
<keyword evidence="1 4" id="KW-0547">Nucleotide-binding</keyword>
<dbReference type="Pfam" id="PF03668">
    <property type="entry name" value="RapZ-like_N"/>
    <property type="match status" value="1"/>
</dbReference>
<dbReference type="InterPro" id="IPR027417">
    <property type="entry name" value="P-loop_NTPase"/>
</dbReference>
<evidence type="ECO:0000313" key="7">
    <source>
        <dbReference type="EMBL" id="OGI61363.1"/>
    </source>
</evidence>
<evidence type="ECO:0000259" key="6">
    <source>
        <dbReference type="Pfam" id="PF22740"/>
    </source>
</evidence>
<evidence type="ECO:0000313" key="8">
    <source>
        <dbReference type="Proteomes" id="UP000179076"/>
    </source>
</evidence>
<protein>
    <submittedName>
        <fullName evidence="7">RNase adaptor protein RapZ</fullName>
    </submittedName>
</protein>
<dbReference type="HAMAP" id="MF_00636">
    <property type="entry name" value="RapZ_like"/>
    <property type="match status" value="1"/>
</dbReference>
<dbReference type="GO" id="GO:0005525">
    <property type="term" value="F:GTP binding"/>
    <property type="evidence" value="ECO:0007669"/>
    <property type="project" value="UniProtKB-UniRule"/>
</dbReference>
<dbReference type="PIRSF" id="PIRSF005052">
    <property type="entry name" value="P-loopkin"/>
    <property type="match status" value="1"/>
</dbReference>